<evidence type="ECO:0000256" key="1">
    <source>
        <dbReference type="SAM" id="Phobius"/>
    </source>
</evidence>
<keyword evidence="1" id="KW-0812">Transmembrane</keyword>
<sequence length="234" mass="26981">MRTSPNCFFNFFECVVCCELVACRSIFQTLLRRRAPYRASSCQQNFLSSFVLPMVFESYKHYLQINIAAVDVDDLRSWKGSIFYSTLNPTHRYSTCCKYEDGAIHASLESDASCLRKSDAWNFINKMRCKARQSFPRYWVIRVINFVIFVVDGLSVLKSLDDDGKQKDYDRVIMTAFNCSSFCLFIFHFILLTDDKQVVVLTHGDLLSFADRVRVHGHLGNLLASFDITGMESE</sequence>
<organism evidence="2">
    <name type="scientific">Cucumis melo</name>
    <name type="common">Muskmelon</name>
    <dbReference type="NCBI Taxonomy" id="3656"/>
    <lineage>
        <taxon>Eukaryota</taxon>
        <taxon>Viridiplantae</taxon>
        <taxon>Streptophyta</taxon>
        <taxon>Embryophyta</taxon>
        <taxon>Tracheophyta</taxon>
        <taxon>Spermatophyta</taxon>
        <taxon>Magnoliopsida</taxon>
        <taxon>eudicotyledons</taxon>
        <taxon>Gunneridae</taxon>
        <taxon>Pentapetalae</taxon>
        <taxon>rosids</taxon>
        <taxon>fabids</taxon>
        <taxon>Cucurbitales</taxon>
        <taxon>Cucurbitaceae</taxon>
        <taxon>Benincaseae</taxon>
        <taxon>Cucumis</taxon>
    </lineage>
</organism>
<feature type="transmembrane region" description="Helical" evidence="1">
    <location>
        <begin position="139"/>
        <end position="160"/>
    </location>
</feature>
<keyword evidence="1" id="KW-1133">Transmembrane helix</keyword>
<protein>
    <submittedName>
        <fullName evidence="2">Uncharacterized protein</fullName>
    </submittedName>
</protein>
<dbReference type="AlphaFoldDB" id="A0A9I9E9Q0"/>
<evidence type="ECO:0000313" key="2">
    <source>
        <dbReference type="EnsemblPlants" id="MELO3C030756.2.1"/>
    </source>
</evidence>
<proteinExistence type="predicted"/>
<keyword evidence="1" id="KW-0472">Membrane</keyword>
<accession>A0A9I9E9Q0</accession>
<dbReference type="EnsemblPlants" id="MELO3C030756.2.1">
    <property type="protein sequence ID" value="MELO3C030756.2.1"/>
    <property type="gene ID" value="MELO3C030756.2"/>
</dbReference>
<reference evidence="2" key="1">
    <citation type="submission" date="2023-03" db="UniProtKB">
        <authorList>
            <consortium name="EnsemblPlants"/>
        </authorList>
    </citation>
    <scope>IDENTIFICATION</scope>
</reference>
<name>A0A9I9E9Q0_CUCME</name>
<feature type="transmembrane region" description="Helical" evidence="1">
    <location>
        <begin position="172"/>
        <end position="192"/>
    </location>
</feature>
<dbReference type="Gramene" id="MELO3C030756.2.1">
    <property type="protein sequence ID" value="MELO3C030756.2.1"/>
    <property type="gene ID" value="MELO3C030756.2"/>
</dbReference>